<evidence type="ECO:0000313" key="4">
    <source>
        <dbReference type="EMBL" id="CBL87177.1"/>
    </source>
</evidence>
<reference evidence="4" key="2">
    <citation type="journal article" date="2012" name="Environ. Microbiol.">
        <title>Genomic content of uncultured Bacteroidetes from contrasting oceanic provinces in the North Atlantic Ocean.</title>
        <authorList>
            <person name="Gomez-Pereira P.R."/>
            <person name="Schuler M."/>
            <person name="Fuchs B.M."/>
            <person name="Bennke C."/>
            <person name="Teeling H."/>
            <person name="Waldmann J."/>
            <person name="Richter M."/>
            <person name="Barbe V."/>
            <person name="Bataille E."/>
            <person name="Glockner F.O."/>
            <person name="Amann R."/>
        </authorList>
    </citation>
    <scope>NUCLEOTIDE SEQUENCE</scope>
</reference>
<dbReference type="Gene3D" id="3.30.70.1560">
    <property type="entry name" value="Alpha-L RNA-binding motif"/>
    <property type="match status" value="1"/>
</dbReference>
<evidence type="ECO:0000259" key="3">
    <source>
        <dbReference type="SMART" id="SM00363"/>
    </source>
</evidence>
<reference evidence="4" key="1">
    <citation type="submission" date="2010-05" db="EMBL/GenBank/DDBJ databases">
        <authorList>
            <person name="Genoscope - CEA"/>
        </authorList>
    </citation>
    <scope>NUCLEOTIDE SEQUENCE</scope>
</reference>
<dbReference type="PANTHER" id="PTHR47683:SF2">
    <property type="entry name" value="RNA-BINDING S4 DOMAIN-CONTAINING PROTEIN"/>
    <property type="match status" value="1"/>
</dbReference>
<keyword evidence="2" id="KW-0694">RNA-binding</keyword>
<dbReference type="Pfam" id="PF00849">
    <property type="entry name" value="PseudoU_synth_2"/>
    <property type="match status" value="1"/>
</dbReference>
<dbReference type="InterPro" id="IPR050343">
    <property type="entry name" value="RsuA_PseudoU_synthase"/>
</dbReference>
<feature type="domain" description="RNA-binding S4" evidence="3">
    <location>
        <begin position="1"/>
        <end position="59"/>
    </location>
</feature>
<dbReference type="InterPro" id="IPR006145">
    <property type="entry name" value="PsdUridine_synth_RsuA/RluA"/>
</dbReference>
<dbReference type="InterPro" id="IPR020094">
    <property type="entry name" value="TruA/RsuA/RluB/E/F_N"/>
</dbReference>
<dbReference type="AlphaFoldDB" id="F4MM02"/>
<dbReference type="InterPro" id="IPR002942">
    <property type="entry name" value="S4_RNA-bd"/>
</dbReference>
<keyword evidence="1" id="KW-0413">Isomerase</keyword>
<dbReference type="PANTHER" id="PTHR47683">
    <property type="entry name" value="PSEUDOURIDINE SYNTHASE FAMILY PROTEIN-RELATED"/>
    <property type="match status" value="1"/>
</dbReference>
<proteinExistence type="predicted"/>
<gene>
    <name evidence="4" type="ORF">S3_858_0028</name>
</gene>
<name>F4MM02_9BACT</name>
<dbReference type="InterPro" id="IPR036986">
    <property type="entry name" value="S4_RNA-bd_sf"/>
</dbReference>
<dbReference type="GO" id="GO:0000455">
    <property type="term" value="P:enzyme-directed rRNA pseudouridine synthesis"/>
    <property type="evidence" value="ECO:0007669"/>
    <property type="project" value="UniProtKB-ARBA"/>
</dbReference>
<dbReference type="CDD" id="cd00165">
    <property type="entry name" value="S4"/>
    <property type="match status" value="1"/>
</dbReference>
<dbReference type="Gene3D" id="3.30.70.580">
    <property type="entry name" value="Pseudouridine synthase I, catalytic domain, N-terminal subdomain"/>
    <property type="match status" value="1"/>
</dbReference>
<accession>F4MM02</accession>
<evidence type="ECO:0000256" key="2">
    <source>
        <dbReference type="PROSITE-ProRule" id="PRU00182"/>
    </source>
</evidence>
<dbReference type="PROSITE" id="PS50889">
    <property type="entry name" value="S4"/>
    <property type="match status" value="1"/>
</dbReference>
<dbReference type="Gene3D" id="3.10.290.10">
    <property type="entry name" value="RNA-binding S4 domain"/>
    <property type="match status" value="1"/>
</dbReference>
<dbReference type="SUPFAM" id="SSF55174">
    <property type="entry name" value="Alpha-L RNA-binding motif"/>
    <property type="match status" value="1"/>
</dbReference>
<dbReference type="SUPFAM" id="SSF55120">
    <property type="entry name" value="Pseudouridine synthase"/>
    <property type="match status" value="1"/>
</dbReference>
<sequence>MRLNKYIAHTRYCTRREASRLLARGEIKVNNKVVKEESYRVMEGDEVTHLNKPLQEQLLYRYLLINKPKHFTTDIGDKDSKYIMGLIKKEDPTGLIAVDHMGPKSVGLLLLTSDKALVEKLNQKNRKVRRVYLIELNKDIEKKDINKLLKDRKTIKIESASHVDGYQANYIGLEMTIGSENILKGVINRMGFEIERIDRSYYAGLTKKDLKRGWIRPLQEMEERMMKHFI</sequence>
<dbReference type="EMBL" id="FQ032810">
    <property type="protein sequence ID" value="CBL87177.1"/>
    <property type="molecule type" value="Genomic_DNA"/>
</dbReference>
<dbReference type="GO" id="GO:0003723">
    <property type="term" value="F:RNA binding"/>
    <property type="evidence" value="ECO:0007669"/>
    <property type="project" value="UniProtKB-KW"/>
</dbReference>
<evidence type="ECO:0000256" key="1">
    <source>
        <dbReference type="ARBA" id="ARBA00023235"/>
    </source>
</evidence>
<protein>
    <submittedName>
        <fullName evidence="4">Ribosomal large subunit pseudouridine synthase B</fullName>
    </submittedName>
</protein>
<dbReference type="InterPro" id="IPR042092">
    <property type="entry name" value="PsdUridine_s_RsuA/RluB/E/F_cat"/>
</dbReference>
<dbReference type="SMART" id="SM00363">
    <property type="entry name" value="S4"/>
    <property type="match status" value="1"/>
</dbReference>
<dbReference type="Pfam" id="PF01479">
    <property type="entry name" value="S4"/>
    <property type="match status" value="1"/>
</dbReference>
<dbReference type="GO" id="GO:0120159">
    <property type="term" value="F:rRNA pseudouridine synthase activity"/>
    <property type="evidence" value="ECO:0007669"/>
    <property type="project" value="UniProtKB-ARBA"/>
</dbReference>
<dbReference type="InterPro" id="IPR020103">
    <property type="entry name" value="PsdUridine_synth_cat_dom_sf"/>
</dbReference>
<organism evidence="4">
    <name type="scientific">uncultured Sphingobacteriia bacterium</name>
    <dbReference type="NCBI Taxonomy" id="246143"/>
    <lineage>
        <taxon>Bacteria</taxon>
        <taxon>Pseudomonadati</taxon>
        <taxon>Bacteroidota</taxon>
        <taxon>Sphingobacteriia</taxon>
        <taxon>environmental samples</taxon>
    </lineage>
</organism>